<proteinExistence type="predicted"/>
<keyword evidence="3" id="KW-1185">Reference proteome</keyword>
<comment type="caution">
    <text evidence="2">The sequence shown here is derived from an EMBL/GenBank/DDBJ whole genome shotgun (WGS) entry which is preliminary data.</text>
</comment>
<dbReference type="AlphaFoldDB" id="A0A2G2X750"/>
<evidence type="ECO:0000256" key="1">
    <source>
        <dbReference type="SAM" id="MobiDB-lite"/>
    </source>
</evidence>
<feature type="compositionally biased region" description="Basic and acidic residues" evidence="1">
    <location>
        <begin position="59"/>
        <end position="74"/>
    </location>
</feature>
<name>A0A2G2X750_CAPBA</name>
<evidence type="ECO:0000313" key="2">
    <source>
        <dbReference type="EMBL" id="PHT53342.1"/>
    </source>
</evidence>
<gene>
    <name evidence="2" type="ORF">CQW23_07804</name>
</gene>
<protein>
    <submittedName>
        <fullName evidence="2">Uncharacterized protein</fullName>
    </submittedName>
</protein>
<feature type="region of interest" description="Disordered" evidence="1">
    <location>
        <begin position="52"/>
        <end position="74"/>
    </location>
</feature>
<dbReference type="EMBL" id="MLFT02000003">
    <property type="protein sequence ID" value="PHT53342.1"/>
    <property type="molecule type" value="Genomic_DNA"/>
</dbReference>
<sequence>MPQIMRGLIKGIQGIGLKIKHHEDNIKFLNAQKNKLDCSILDMQVALGKIHSASGAGSGEKESANGRNEEETIE</sequence>
<reference evidence="3" key="2">
    <citation type="journal article" date="2017" name="J. Anim. Genet.">
        <title>Multiple reference genome sequences of hot pepper reveal the massive evolution of plant disease resistance genes by retroduplication.</title>
        <authorList>
            <person name="Kim S."/>
            <person name="Park J."/>
            <person name="Yeom S.-I."/>
            <person name="Kim Y.-M."/>
            <person name="Seo E."/>
            <person name="Kim K.-T."/>
            <person name="Kim M.-S."/>
            <person name="Lee J.M."/>
            <person name="Cheong K."/>
            <person name="Shin H.-S."/>
            <person name="Kim S.-B."/>
            <person name="Han K."/>
            <person name="Lee J."/>
            <person name="Park M."/>
            <person name="Lee H.-A."/>
            <person name="Lee H.-Y."/>
            <person name="Lee Y."/>
            <person name="Oh S."/>
            <person name="Lee J.H."/>
            <person name="Choi E."/>
            <person name="Choi E."/>
            <person name="Lee S.E."/>
            <person name="Jeon J."/>
            <person name="Kim H."/>
            <person name="Choi G."/>
            <person name="Song H."/>
            <person name="Lee J."/>
            <person name="Lee S.-C."/>
            <person name="Kwon J.-K."/>
            <person name="Lee H.-Y."/>
            <person name="Koo N."/>
            <person name="Hong Y."/>
            <person name="Kim R.W."/>
            <person name="Kang W.-H."/>
            <person name="Huh J.H."/>
            <person name="Kang B.-C."/>
            <person name="Yang T.-J."/>
            <person name="Lee Y.-H."/>
            <person name="Bennetzen J.L."/>
            <person name="Choi D."/>
        </authorList>
    </citation>
    <scope>NUCLEOTIDE SEQUENCE [LARGE SCALE GENOMIC DNA]</scope>
    <source>
        <strain evidence="3">cv. PBC81</strain>
    </source>
</reference>
<dbReference type="STRING" id="33114.A0A2G2X750"/>
<reference evidence="2 3" key="1">
    <citation type="journal article" date="2017" name="Genome Biol.">
        <title>New reference genome sequences of hot pepper reveal the massive evolution of plant disease-resistance genes by retroduplication.</title>
        <authorList>
            <person name="Kim S."/>
            <person name="Park J."/>
            <person name="Yeom S.I."/>
            <person name="Kim Y.M."/>
            <person name="Seo E."/>
            <person name="Kim K.T."/>
            <person name="Kim M.S."/>
            <person name="Lee J.M."/>
            <person name="Cheong K."/>
            <person name="Shin H.S."/>
            <person name="Kim S.B."/>
            <person name="Han K."/>
            <person name="Lee J."/>
            <person name="Park M."/>
            <person name="Lee H.A."/>
            <person name="Lee H.Y."/>
            <person name="Lee Y."/>
            <person name="Oh S."/>
            <person name="Lee J.H."/>
            <person name="Choi E."/>
            <person name="Choi E."/>
            <person name="Lee S.E."/>
            <person name="Jeon J."/>
            <person name="Kim H."/>
            <person name="Choi G."/>
            <person name="Song H."/>
            <person name="Lee J."/>
            <person name="Lee S.C."/>
            <person name="Kwon J.K."/>
            <person name="Lee H.Y."/>
            <person name="Koo N."/>
            <person name="Hong Y."/>
            <person name="Kim R.W."/>
            <person name="Kang W.H."/>
            <person name="Huh J.H."/>
            <person name="Kang B.C."/>
            <person name="Yang T.J."/>
            <person name="Lee Y.H."/>
            <person name="Bennetzen J.L."/>
            <person name="Choi D."/>
        </authorList>
    </citation>
    <scope>NUCLEOTIDE SEQUENCE [LARGE SCALE GENOMIC DNA]</scope>
    <source>
        <strain evidence="3">cv. PBC81</strain>
    </source>
</reference>
<dbReference type="OrthoDB" id="1735727at2759"/>
<organism evidence="2 3">
    <name type="scientific">Capsicum baccatum</name>
    <name type="common">Peruvian pepper</name>
    <dbReference type="NCBI Taxonomy" id="33114"/>
    <lineage>
        <taxon>Eukaryota</taxon>
        <taxon>Viridiplantae</taxon>
        <taxon>Streptophyta</taxon>
        <taxon>Embryophyta</taxon>
        <taxon>Tracheophyta</taxon>
        <taxon>Spermatophyta</taxon>
        <taxon>Magnoliopsida</taxon>
        <taxon>eudicotyledons</taxon>
        <taxon>Gunneridae</taxon>
        <taxon>Pentapetalae</taxon>
        <taxon>asterids</taxon>
        <taxon>lamiids</taxon>
        <taxon>Solanales</taxon>
        <taxon>Solanaceae</taxon>
        <taxon>Solanoideae</taxon>
        <taxon>Capsiceae</taxon>
        <taxon>Capsicum</taxon>
    </lineage>
</organism>
<evidence type="ECO:0000313" key="3">
    <source>
        <dbReference type="Proteomes" id="UP000224567"/>
    </source>
</evidence>
<accession>A0A2G2X750</accession>
<dbReference type="Proteomes" id="UP000224567">
    <property type="component" value="Unassembled WGS sequence"/>
</dbReference>